<evidence type="ECO:0000256" key="4">
    <source>
        <dbReference type="ARBA" id="ARBA00022679"/>
    </source>
</evidence>
<evidence type="ECO:0000256" key="1">
    <source>
        <dbReference type="ARBA" id="ARBA00004953"/>
    </source>
</evidence>
<dbReference type="Gene3D" id="3.30.950.10">
    <property type="entry name" value="Methyltransferase, Cobalt-precorrin-4 Transmethylase, Domain 2"/>
    <property type="match status" value="1"/>
</dbReference>
<dbReference type="GO" id="GO:0043819">
    <property type="term" value="F:precorrin-6A synthase (deacetylating) activity"/>
    <property type="evidence" value="ECO:0007669"/>
    <property type="project" value="InterPro"/>
</dbReference>
<evidence type="ECO:0000256" key="3">
    <source>
        <dbReference type="ARBA" id="ARBA00022603"/>
    </source>
</evidence>
<keyword evidence="4" id="KW-0808">Transferase</keyword>
<keyword evidence="8" id="KW-1185">Reference proteome</keyword>
<keyword evidence="2" id="KW-0169">Cobalamin biosynthesis</keyword>
<dbReference type="SUPFAM" id="SSF53790">
    <property type="entry name" value="Tetrapyrrole methylase"/>
    <property type="match status" value="1"/>
</dbReference>
<dbReference type="Pfam" id="PF00590">
    <property type="entry name" value="TP_methylase"/>
    <property type="match status" value="1"/>
</dbReference>
<evidence type="ECO:0000313" key="8">
    <source>
        <dbReference type="Proteomes" id="UP000614996"/>
    </source>
</evidence>
<name>A0A8J4EMC1_9ACTN</name>
<dbReference type="InterPro" id="IPR014776">
    <property type="entry name" value="4pyrrole_Mease_sub2"/>
</dbReference>
<keyword evidence="3" id="KW-0489">Methyltransferase</keyword>
<dbReference type="InterPro" id="IPR000878">
    <property type="entry name" value="4pyrrol_Mease"/>
</dbReference>
<comment type="caution">
    <text evidence="7">The sequence shown here is derived from an EMBL/GenBank/DDBJ whole genome shotgun (WGS) entry which is preliminary data.</text>
</comment>
<comment type="pathway">
    <text evidence="1">Cofactor biosynthesis; adenosylcobalamin biosynthesis.</text>
</comment>
<dbReference type="InterPro" id="IPR014777">
    <property type="entry name" value="4pyrrole_Mease_sub1"/>
</dbReference>
<dbReference type="Proteomes" id="UP000614996">
    <property type="component" value="Unassembled WGS sequence"/>
</dbReference>
<dbReference type="PANTHER" id="PTHR43467:SF1">
    <property type="entry name" value="PRECORRIN-6A SYNTHASE [DEACETYLATING]"/>
    <property type="match status" value="1"/>
</dbReference>
<dbReference type="GO" id="GO:0009236">
    <property type="term" value="P:cobalamin biosynthetic process"/>
    <property type="evidence" value="ECO:0007669"/>
    <property type="project" value="UniProtKB-KW"/>
</dbReference>
<gene>
    <name evidence="7" type="primary">cobF</name>
    <name evidence="7" type="ORF">NUM_46600</name>
</gene>
<dbReference type="NCBIfam" id="TIGR02434">
    <property type="entry name" value="CobF"/>
    <property type="match status" value="1"/>
</dbReference>
<accession>A0A8J4EMC1</accession>
<dbReference type="PIRSF" id="PIRSF036525">
    <property type="entry name" value="CobF"/>
    <property type="match status" value="1"/>
</dbReference>
<reference evidence="8" key="1">
    <citation type="journal article" date="2021" name="Int. J. Syst. Evol. Microbiol.">
        <title>Actinocatenispora comari sp. nov., an endophytic actinomycete isolated from aerial parts of Comarum salesowianum.</title>
        <authorList>
            <person name="Oyunbileg N."/>
            <person name="Iizaka Y."/>
            <person name="Hamada M."/>
            <person name="Davaapurev B.O."/>
            <person name="Fukumoto A."/>
            <person name="Tsetseg B."/>
            <person name="Kato F."/>
            <person name="Tamura T."/>
            <person name="Batkhuu J."/>
            <person name="Anzai Y."/>
        </authorList>
    </citation>
    <scope>NUCLEOTIDE SEQUENCE [LARGE SCALE GENOMIC DNA]</scope>
    <source>
        <strain evidence="8">NUM-2625</strain>
    </source>
</reference>
<evidence type="ECO:0000256" key="5">
    <source>
        <dbReference type="ARBA" id="ARBA00022691"/>
    </source>
</evidence>
<evidence type="ECO:0000259" key="6">
    <source>
        <dbReference type="Pfam" id="PF00590"/>
    </source>
</evidence>
<organism evidence="7 8">
    <name type="scientific">Actinocatenispora comari</name>
    <dbReference type="NCBI Taxonomy" id="2807577"/>
    <lineage>
        <taxon>Bacteria</taxon>
        <taxon>Bacillati</taxon>
        <taxon>Actinomycetota</taxon>
        <taxon>Actinomycetes</taxon>
        <taxon>Micromonosporales</taxon>
        <taxon>Micromonosporaceae</taxon>
        <taxon>Actinocatenispora</taxon>
    </lineage>
</organism>
<dbReference type="Gene3D" id="3.40.1010.10">
    <property type="entry name" value="Cobalt-precorrin-4 Transmethylase, Domain 1"/>
    <property type="match status" value="1"/>
</dbReference>
<sequence length="251" mass="26691">MLIGIGPGDPEQVTLEAVRAMNEVGRFVVTEKHRPDGDPLAAARLALLARYVAGEPEVVVVADVERDRTPAGAAGYRQAVADWHAARARRWAAALDGYHGDVGFLVWGDPALYDSTIRVLNRVADATGARLHVVPGVSSLSALAARHRIVLHDIGEPLHVTTGRRLAEAVAQGHSAIAVLLNRSLAELDALDPTGWHVWWGANLGTGSEQLVAGDLASARPRIAAARAAARAAAGWVLDLHLLRRERDGTT</sequence>
<dbReference type="PANTHER" id="PTHR43467">
    <property type="entry name" value="COBALT-PRECORRIN-2 C(20)-METHYLTRANSFERASE"/>
    <property type="match status" value="1"/>
</dbReference>
<keyword evidence="5" id="KW-0949">S-adenosyl-L-methionine</keyword>
<feature type="domain" description="Tetrapyrrole methylase" evidence="6">
    <location>
        <begin position="2"/>
        <end position="218"/>
    </location>
</feature>
<protein>
    <submittedName>
        <fullName evidence="7">Precorrin-6A synthase (Deacetylating)</fullName>
    </submittedName>
</protein>
<dbReference type="GO" id="GO:0032259">
    <property type="term" value="P:methylation"/>
    <property type="evidence" value="ECO:0007669"/>
    <property type="project" value="UniProtKB-KW"/>
</dbReference>
<dbReference type="InterPro" id="IPR012797">
    <property type="entry name" value="CobF"/>
</dbReference>
<proteinExistence type="predicted"/>
<dbReference type="EMBL" id="BOPO01000091">
    <property type="protein sequence ID" value="GIL29406.1"/>
    <property type="molecule type" value="Genomic_DNA"/>
</dbReference>
<dbReference type="InterPro" id="IPR035996">
    <property type="entry name" value="4pyrrol_Methylase_sf"/>
</dbReference>
<dbReference type="AlphaFoldDB" id="A0A8J4EMC1"/>
<evidence type="ECO:0000313" key="7">
    <source>
        <dbReference type="EMBL" id="GIL29406.1"/>
    </source>
</evidence>
<evidence type="ECO:0000256" key="2">
    <source>
        <dbReference type="ARBA" id="ARBA00022573"/>
    </source>
</evidence>